<evidence type="ECO:0000256" key="6">
    <source>
        <dbReference type="SAM" id="MobiDB-lite"/>
    </source>
</evidence>
<evidence type="ECO:0000256" key="3">
    <source>
        <dbReference type="ARBA" id="ARBA00022679"/>
    </source>
</evidence>
<accession>A0A8H4JPM2</accession>
<dbReference type="GO" id="GO:0044550">
    <property type="term" value="P:secondary metabolite biosynthetic process"/>
    <property type="evidence" value="ECO:0007669"/>
    <property type="project" value="UniProtKB-ARBA"/>
</dbReference>
<dbReference type="PANTHER" id="PTHR45681">
    <property type="entry name" value="POLYKETIDE SYNTHASE 44-RELATED"/>
    <property type="match status" value="1"/>
</dbReference>
<dbReference type="GO" id="GO:0016491">
    <property type="term" value="F:oxidoreductase activity"/>
    <property type="evidence" value="ECO:0007669"/>
    <property type="project" value="UniProtKB-KW"/>
</dbReference>
<keyword evidence="5" id="KW-0511">Multifunctional enzyme</keyword>
<gene>
    <name evidence="9" type="ORF">F53441_13544</name>
</gene>
<dbReference type="InterPro" id="IPR057326">
    <property type="entry name" value="KR_dom"/>
</dbReference>
<dbReference type="Pfam" id="PF08242">
    <property type="entry name" value="Methyltransf_12"/>
    <property type="match status" value="1"/>
</dbReference>
<dbReference type="SUPFAM" id="SSF51735">
    <property type="entry name" value="NAD(P)-binding Rossmann-fold domains"/>
    <property type="match status" value="2"/>
</dbReference>
<evidence type="ECO:0000259" key="7">
    <source>
        <dbReference type="SMART" id="SM00822"/>
    </source>
</evidence>
<dbReference type="AlphaFoldDB" id="A0A8H4JPM2"/>
<evidence type="ECO:0000256" key="1">
    <source>
        <dbReference type="ARBA" id="ARBA00022450"/>
    </source>
</evidence>
<dbReference type="Gene3D" id="3.90.180.10">
    <property type="entry name" value="Medium-chain alcohol dehydrogenases, catalytic domain"/>
    <property type="match status" value="1"/>
</dbReference>
<dbReference type="Proteomes" id="UP000605986">
    <property type="component" value="Unassembled WGS sequence"/>
</dbReference>
<keyword evidence="10" id="KW-1185">Reference proteome</keyword>
<dbReference type="InterPro" id="IPR011032">
    <property type="entry name" value="GroES-like_sf"/>
</dbReference>
<dbReference type="PANTHER" id="PTHR45681:SF6">
    <property type="entry name" value="POLYKETIDE SYNTHASE 37"/>
    <property type="match status" value="1"/>
</dbReference>
<dbReference type="InterPro" id="IPR013217">
    <property type="entry name" value="Methyltransf_12"/>
</dbReference>
<evidence type="ECO:0000256" key="4">
    <source>
        <dbReference type="ARBA" id="ARBA00023002"/>
    </source>
</evidence>
<feature type="domain" description="Ketoreductase" evidence="7">
    <location>
        <begin position="755"/>
        <end position="860"/>
    </location>
</feature>
<sequence length="929" mass="102656">MYEWLLHQQSLAANDEMAPRSSSWARAKPGIKQRLWDQVAAASVNREMLVYIGKNLLGIMRKQITPLELIMMEGKLLYKYYEKLLRMNRSFDQLGQIVQAFSHACPRPKVLEIGGGTGSATGPTLRAMSSGDDKVHNPRLSRYDFTDVSSGFLEAAHDKFSQWAHLMTFKTLDIENDPEEQGFEVESYDLIIACQVLHATKDMTHTLTNVHKLLKPGENSSWSRQLRTLPRSRPNTPPQEWLTHLRRSILSKTGVEPSVMSLSEFVPDGKAAIFLAEIEAPMLDGIDATSFDATKRILNDSKGRLWLSRGASVKSAFPERALHIGLLRTRRLEDTFKRYAALDLDDMGPAWSKSSIGHIANCFATVFNYATKKSTIDFEVAVRGEDLLLPRVTAENLESMDAQPNSNLNHLDPEPQPFGTSHDRSLRLDIRTPGDLDSMAFIEDEATGDHLEADFVEIEAKVFDINSRGEAFTTEKLGDALVGFECSGIVTRVGSGTSDNNTQISHNFKVGDRVFKIPDDMSFETGASIPIAFFTAYYSVFDKARLEKDERVLIHSAGSGNGQAAIMLVQPIGAEVFATADSQGKRDFLKDTYAIREDHIFSSSNVSFAEGVRAATKGYGVDIVLNTLTGELLHASCEALAPLGRLVDISKHDIQRNTRMEMKVFDSAKSFISVDVAKVAELQGKVVYRTLRKCLDLFEAERVRPAQLLHIYPVSRSVRVVQEREYTGNILVSMGAEDIVPVLPVKKGVRLKPDVSYLLAGGLGGIGRSLVRWFIAHGIIQAAMVLNSDATRPKVLGTRNLHTAFNSNLDYFIMLSSLTGVVGNASQGNYAAGGSFQDAFASWRTSQGLPTISINLGTVKSISYVTETEGVAARMERAGYVPQEEEEVLGLIEAAIRTPLRQSPPLQSQVITGIGPYDDVGDILWREEP</sequence>
<dbReference type="SMART" id="SM00829">
    <property type="entry name" value="PKS_ER"/>
    <property type="match status" value="1"/>
</dbReference>
<reference evidence="9" key="1">
    <citation type="submission" date="2020-01" db="EMBL/GenBank/DDBJ databases">
        <title>Identification and distribution of gene clusters putatively required for synthesis of sphingolipid metabolism inhibitors in phylogenetically diverse species of the filamentous fungus Fusarium.</title>
        <authorList>
            <person name="Kim H.-S."/>
            <person name="Busman M."/>
            <person name="Brown D.W."/>
            <person name="Divon H."/>
            <person name="Uhlig S."/>
            <person name="Proctor R.H."/>
        </authorList>
    </citation>
    <scope>NUCLEOTIDE SEQUENCE</scope>
    <source>
        <strain evidence="9">NRRL 53441</strain>
    </source>
</reference>
<dbReference type="GO" id="GO:1901336">
    <property type="term" value="P:lactone biosynthetic process"/>
    <property type="evidence" value="ECO:0007669"/>
    <property type="project" value="UniProtKB-ARBA"/>
</dbReference>
<evidence type="ECO:0000256" key="5">
    <source>
        <dbReference type="ARBA" id="ARBA00023268"/>
    </source>
</evidence>
<dbReference type="FunFam" id="3.40.50.720:FF:000209">
    <property type="entry name" value="Polyketide synthase Pks12"/>
    <property type="match status" value="1"/>
</dbReference>
<feature type="domain" description="Enoyl reductase (ER)" evidence="8">
    <location>
        <begin position="434"/>
        <end position="732"/>
    </location>
</feature>
<dbReference type="InterPro" id="IPR036291">
    <property type="entry name" value="NAD(P)-bd_dom_sf"/>
</dbReference>
<protein>
    <submittedName>
        <fullName evidence="9">Type I polyketide synthase</fullName>
    </submittedName>
</protein>
<dbReference type="SUPFAM" id="SSF53335">
    <property type="entry name" value="S-adenosyl-L-methionine-dependent methyltransferases"/>
    <property type="match status" value="1"/>
</dbReference>
<dbReference type="InterPro" id="IPR013968">
    <property type="entry name" value="PKS_KR"/>
</dbReference>
<keyword evidence="3" id="KW-0808">Transferase</keyword>
<dbReference type="Gene3D" id="3.40.50.720">
    <property type="entry name" value="NAD(P)-binding Rossmann-like Domain"/>
    <property type="match status" value="1"/>
</dbReference>
<keyword evidence="4" id="KW-0560">Oxidoreductase</keyword>
<dbReference type="Gene3D" id="3.40.50.150">
    <property type="entry name" value="Vaccinia Virus protein VP39"/>
    <property type="match status" value="1"/>
</dbReference>
<dbReference type="SMART" id="SM00822">
    <property type="entry name" value="PKS_KR"/>
    <property type="match status" value="1"/>
</dbReference>
<dbReference type="OrthoDB" id="329835at2759"/>
<dbReference type="InterPro" id="IPR013149">
    <property type="entry name" value="ADH-like_C"/>
</dbReference>
<dbReference type="InterPro" id="IPR020843">
    <property type="entry name" value="ER"/>
</dbReference>
<organism evidence="9 10">
    <name type="scientific">Fusarium austroafricanum</name>
    <dbReference type="NCBI Taxonomy" id="2364996"/>
    <lineage>
        <taxon>Eukaryota</taxon>
        <taxon>Fungi</taxon>
        <taxon>Dikarya</taxon>
        <taxon>Ascomycota</taxon>
        <taxon>Pezizomycotina</taxon>
        <taxon>Sordariomycetes</taxon>
        <taxon>Hypocreomycetidae</taxon>
        <taxon>Hypocreales</taxon>
        <taxon>Nectriaceae</taxon>
        <taxon>Fusarium</taxon>
        <taxon>Fusarium concolor species complex</taxon>
    </lineage>
</organism>
<proteinExistence type="predicted"/>
<feature type="region of interest" description="Disordered" evidence="6">
    <location>
        <begin position="403"/>
        <end position="425"/>
    </location>
</feature>
<dbReference type="InterPro" id="IPR050444">
    <property type="entry name" value="Polyketide_Synthase"/>
</dbReference>
<evidence type="ECO:0000313" key="10">
    <source>
        <dbReference type="Proteomes" id="UP000605986"/>
    </source>
</evidence>
<dbReference type="InterPro" id="IPR029063">
    <property type="entry name" value="SAM-dependent_MTases_sf"/>
</dbReference>
<dbReference type="GO" id="GO:0016740">
    <property type="term" value="F:transferase activity"/>
    <property type="evidence" value="ECO:0007669"/>
    <property type="project" value="UniProtKB-KW"/>
</dbReference>
<name>A0A8H4JPM2_9HYPO</name>
<evidence type="ECO:0000256" key="2">
    <source>
        <dbReference type="ARBA" id="ARBA00022553"/>
    </source>
</evidence>
<dbReference type="CDD" id="cd02440">
    <property type="entry name" value="AdoMet_MTases"/>
    <property type="match status" value="1"/>
</dbReference>
<dbReference type="Pfam" id="PF08659">
    <property type="entry name" value="KR"/>
    <property type="match status" value="1"/>
</dbReference>
<keyword evidence="1" id="KW-0596">Phosphopantetheine</keyword>
<dbReference type="Pfam" id="PF00107">
    <property type="entry name" value="ADH_zinc_N"/>
    <property type="match status" value="1"/>
</dbReference>
<evidence type="ECO:0000259" key="8">
    <source>
        <dbReference type="SMART" id="SM00829"/>
    </source>
</evidence>
<dbReference type="CDD" id="cd05195">
    <property type="entry name" value="enoyl_red"/>
    <property type="match status" value="1"/>
</dbReference>
<comment type="caution">
    <text evidence="9">The sequence shown here is derived from an EMBL/GenBank/DDBJ whole genome shotgun (WGS) entry which is preliminary data.</text>
</comment>
<evidence type="ECO:0000313" key="9">
    <source>
        <dbReference type="EMBL" id="KAF4435304.1"/>
    </source>
</evidence>
<keyword evidence="2" id="KW-0597">Phosphoprotein</keyword>
<dbReference type="EMBL" id="JAADJG010000859">
    <property type="protein sequence ID" value="KAF4435304.1"/>
    <property type="molecule type" value="Genomic_DNA"/>
</dbReference>
<dbReference type="SUPFAM" id="SSF50129">
    <property type="entry name" value="GroES-like"/>
    <property type="match status" value="1"/>
</dbReference>